<evidence type="ECO:0000256" key="1">
    <source>
        <dbReference type="ARBA" id="ARBA00004742"/>
    </source>
</evidence>
<evidence type="ECO:0000256" key="7">
    <source>
        <dbReference type="ARBA" id="ARBA00047371"/>
    </source>
</evidence>
<dbReference type="Gene3D" id="3.90.228.20">
    <property type="match status" value="1"/>
</dbReference>
<evidence type="ECO:0000256" key="3">
    <source>
        <dbReference type="ARBA" id="ARBA00012363"/>
    </source>
</evidence>
<dbReference type="AlphaFoldDB" id="A0A1I3E2S3"/>
<organism evidence="8 9">
    <name type="scientific">Pisciglobus halotolerans</name>
    <dbReference type="NCBI Taxonomy" id="745365"/>
    <lineage>
        <taxon>Bacteria</taxon>
        <taxon>Bacillati</taxon>
        <taxon>Bacillota</taxon>
        <taxon>Bacilli</taxon>
        <taxon>Lactobacillales</taxon>
        <taxon>Carnobacteriaceae</taxon>
    </lineage>
</organism>
<evidence type="ECO:0000256" key="5">
    <source>
        <dbReference type="ARBA" id="ARBA00022840"/>
    </source>
</evidence>
<dbReference type="SUPFAM" id="SSF53795">
    <property type="entry name" value="PEP carboxykinase-like"/>
    <property type="match status" value="1"/>
</dbReference>
<evidence type="ECO:0000256" key="6">
    <source>
        <dbReference type="ARBA" id="ARBA00023239"/>
    </source>
</evidence>
<reference evidence="8 9" key="1">
    <citation type="submission" date="2016-10" db="EMBL/GenBank/DDBJ databases">
        <authorList>
            <person name="de Groot N.N."/>
        </authorList>
    </citation>
    <scope>NUCLEOTIDE SEQUENCE [LARGE SCALE GENOMIC DNA]</scope>
    <source>
        <strain evidence="8 9">DSM 27630</strain>
    </source>
</reference>
<protein>
    <recommendedName>
        <fullName evidence="3">phosphoenolpyruvate carboxykinase (ATP)</fullName>
        <ecNumber evidence="3">4.1.1.49</ecNumber>
    </recommendedName>
</protein>
<dbReference type="InterPro" id="IPR013035">
    <property type="entry name" value="PEP_carboxykinase_C"/>
</dbReference>
<dbReference type="Pfam" id="PF01293">
    <property type="entry name" value="PEPCK_ATP"/>
    <property type="match status" value="1"/>
</dbReference>
<keyword evidence="6" id="KW-0456">Lyase</keyword>
<keyword evidence="8" id="KW-0418">Kinase</keyword>
<comment type="similarity">
    <text evidence="2">Belongs to the phosphoenolpyruvate carboxykinase (ATP) family.</text>
</comment>
<name>A0A1I3E2S3_9LACT</name>
<dbReference type="GO" id="GO:0005524">
    <property type="term" value="F:ATP binding"/>
    <property type="evidence" value="ECO:0007669"/>
    <property type="project" value="UniProtKB-KW"/>
</dbReference>
<gene>
    <name evidence="8" type="ORF">SAMN04489868_1661</name>
</gene>
<dbReference type="Proteomes" id="UP000198668">
    <property type="component" value="Unassembled WGS sequence"/>
</dbReference>
<dbReference type="RefSeq" id="WP_245741947.1">
    <property type="nucleotide sequence ID" value="NZ_FOQE01000066.1"/>
</dbReference>
<keyword evidence="5" id="KW-0067">ATP-binding</keyword>
<keyword evidence="8" id="KW-0808">Transferase</keyword>
<dbReference type="UniPathway" id="UPA00138"/>
<dbReference type="GO" id="GO:0004612">
    <property type="term" value="F:phosphoenolpyruvate carboxykinase (ATP) activity"/>
    <property type="evidence" value="ECO:0007669"/>
    <property type="project" value="UniProtKB-EC"/>
</dbReference>
<sequence length="548" mass="62026">MATKERFLKSEIRKNNLIFSSLRSVIETSMYSNNNRLVTNLSEAYTLAHDGFHTIVTDLNVKYPEKLGLPESAKVLVENGGSVVGRTAAARRIVGRDPEEDKKLALIVREAIYNGSKVARYKTEAYVGLEEDFMVKAHLSVPVGQENNLYSWLLNFQVVNDEYQEMYQRSKGYPEGDIYIYQDPDWSHPDYPMGLAYFDPDHNCAIILGMNYFGELKKGTLTLAWNIAHKNGYTSCHGGQKKFTLADNSSYVAAFFGLSGSGKSTLTHAKHQDKFAIEVLHDDAFIISLTDGSSIALEPSYFDKTQDYPSDDPEVDYFVTVQNVAVTQDENGNKVLLTEDLRNGNGRTIKSRYSTPNRVDKFEEPINAIFWIMKDECLPPLLKINDPILAATFGATLATKRSSAEQLKKGVDMNKLVIEPYANPFRVYPLIEDYSNFKYLFSRKDIDCYILNTGFFLDKKIPKEVTLGAVEKIVEGKGTFKPFGSIKDIEYLEVEGFDPDLNDSSYKSLVDERIKMRVEYIQEQNAHQEMNVLPNETSKALLSIIQEN</sequence>
<dbReference type="GO" id="GO:0006094">
    <property type="term" value="P:gluconeogenesis"/>
    <property type="evidence" value="ECO:0007669"/>
    <property type="project" value="UniProtKB-UniPathway"/>
</dbReference>
<dbReference type="EMBL" id="FOQE01000066">
    <property type="protein sequence ID" value="SFH93287.1"/>
    <property type="molecule type" value="Genomic_DNA"/>
</dbReference>
<evidence type="ECO:0000256" key="2">
    <source>
        <dbReference type="ARBA" id="ARBA00006052"/>
    </source>
</evidence>
<dbReference type="InterPro" id="IPR001272">
    <property type="entry name" value="PEP_carboxykinase_ATP"/>
</dbReference>
<accession>A0A1I3E2S3</accession>
<dbReference type="EC" id="4.1.1.49" evidence="3"/>
<evidence type="ECO:0000256" key="4">
    <source>
        <dbReference type="ARBA" id="ARBA00022741"/>
    </source>
</evidence>
<dbReference type="InterPro" id="IPR008210">
    <property type="entry name" value="PEP_carboxykinase_N"/>
</dbReference>
<dbReference type="GO" id="GO:0016301">
    <property type="term" value="F:kinase activity"/>
    <property type="evidence" value="ECO:0007669"/>
    <property type="project" value="UniProtKB-KW"/>
</dbReference>
<keyword evidence="4" id="KW-0547">Nucleotide-binding</keyword>
<keyword evidence="8" id="KW-0670">Pyruvate</keyword>
<evidence type="ECO:0000313" key="8">
    <source>
        <dbReference type="EMBL" id="SFH93287.1"/>
    </source>
</evidence>
<dbReference type="SUPFAM" id="SSF68923">
    <property type="entry name" value="PEP carboxykinase N-terminal domain"/>
    <property type="match status" value="1"/>
</dbReference>
<evidence type="ECO:0000313" key="9">
    <source>
        <dbReference type="Proteomes" id="UP000198668"/>
    </source>
</evidence>
<comment type="catalytic activity">
    <reaction evidence="7">
        <text>oxaloacetate + ATP = phosphoenolpyruvate + ADP + CO2</text>
        <dbReference type="Rhea" id="RHEA:18617"/>
        <dbReference type="ChEBI" id="CHEBI:16452"/>
        <dbReference type="ChEBI" id="CHEBI:16526"/>
        <dbReference type="ChEBI" id="CHEBI:30616"/>
        <dbReference type="ChEBI" id="CHEBI:58702"/>
        <dbReference type="ChEBI" id="CHEBI:456216"/>
        <dbReference type="EC" id="4.1.1.49"/>
    </reaction>
</comment>
<comment type="pathway">
    <text evidence="1">Carbohydrate biosynthesis; gluconeogenesis.</text>
</comment>
<keyword evidence="9" id="KW-1185">Reference proteome</keyword>
<proteinExistence type="inferred from homology"/>